<protein>
    <submittedName>
        <fullName evidence="2">Uncharacterized protein</fullName>
    </submittedName>
</protein>
<evidence type="ECO:0000313" key="2">
    <source>
        <dbReference type="EMBL" id="PQQ08342.1"/>
    </source>
</evidence>
<evidence type="ECO:0000256" key="1">
    <source>
        <dbReference type="SAM" id="MobiDB-lite"/>
    </source>
</evidence>
<evidence type="ECO:0000313" key="3">
    <source>
        <dbReference type="Proteomes" id="UP000250321"/>
    </source>
</evidence>
<proteinExistence type="predicted"/>
<keyword evidence="3" id="KW-1185">Reference proteome</keyword>
<reference evidence="2 3" key="1">
    <citation type="submission" date="2018-02" db="EMBL/GenBank/DDBJ databases">
        <title>Draft genome of wild Prunus yedoensis var. nudiflora.</title>
        <authorList>
            <person name="Baek S."/>
            <person name="Kim J.-H."/>
            <person name="Choi K."/>
            <person name="Kim G.-B."/>
            <person name="Cho A."/>
            <person name="Jang H."/>
            <person name="Shin C.-H."/>
            <person name="Yu H.-J."/>
            <person name="Mun J.-H."/>
        </authorList>
    </citation>
    <scope>NUCLEOTIDE SEQUENCE [LARGE SCALE GENOMIC DNA]</scope>
    <source>
        <strain evidence="3">cv. Jeju island</strain>
        <tissue evidence="2">Leaf</tissue>
    </source>
</reference>
<dbReference type="Proteomes" id="UP000250321">
    <property type="component" value="Unassembled WGS sequence"/>
</dbReference>
<organism evidence="2 3">
    <name type="scientific">Prunus yedoensis var. nudiflora</name>
    <dbReference type="NCBI Taxonomy" id="2094558"/>
    <lineage>
        <taxon>Eukaryota</taxon>
        <taxon>Viridiplantae</taxon>
        <taxon>Streptophyta</taxon>
        <taxon>Embryophyta</taxon>
        <taxon>Tracheophyta</taxon>
        <taxon>Spermatophyta</taxon>
        <taxon>Magnoliopsida</taxon>
        <taxon>eudicotyledons</taxon>
        <taxon>Gunneridae</taxon>
        <taxon>Pentapetalae</taxon>
        <taxon>rosids</taxon>
        <taxon>fabids</taxon>
        <taxon>Rosales</taxon>
        <taxon>Rosaceae</taxon>
        <taxon>Amygdaloideae</taxon>
        <taxon>Amygdaleae</taxon>
        <taxon>Prunus</taxon>
    </lineage>
</organism>
<feature type="region of interest" description="Disordered" evidence="1">
    <location>
        <begin position="1"/>
        <end position="20"/>
    </location>
</feature>
<dbReference type="AlphaFoldDB" id="A0A314YKR5"/>
<accession>A0A314YKR5</accession>
<dbReference type="EMBL" id="PJQY01000736">
    <property type="protein sequence ID" value="PQQ08342.1"/>
    <property type="molecule type" value="Genomic_DNA"/>
</dbReference>
<gene>
    <name evidence="2" type="ORF">Pyn_38474</name>
</gene>
<sequence>MTCQFNEDGRAWHGDPTTTESNRLSTLVTSVVKVTALTKVGGKALTIARMTTAYHVQSDNCCHGLKMAVATARMATAYHVRGGGRPSCPGWRPSP</sequence>
<comment type="caution">
    <text evidence="2">The sequence shown here is derived from an EMBL/GenBank/DDBJ whole genome shotgun (WGS) entry which is preliminary data.</text>
</comment>
<name>A0A314YKR5_PRUYE</name>